<accession>A0AAF0D3E9</accession>
<reference evidence="1" key="2">
    <citation type="journal article" date="2022" name="Nat. Microbiol.">
        <title>A closed Candidatus Odinarchaeum chromosome exposes Asgard archaeal viruses.</title>
        <authorList>
            <person name="Tamarit D."/>
            <person name="Caceres E.F."/>
            <person name="Krupovic M."/>
            <person name="Nijland R."/>
            <person name="Eme L."/>
            <person name="Robinson N.P."/>
            <person name="Ettema T.J.G."/>
        </authorList>
    </citation>
    <scope>NUCLEOTIDE SEQUENCE</scope>
    <source>
        <strain evidence="1">LCB_4</strain>
    </source>
</reference>
<keyword evidence="1" id="KW-0808">Transferase</keyword>
<protein>
    <submittedName>
        <fullName evidence="1">DNA-directed RNA polymerase subunit G</fullName>
        <ecNumber evidence="1">2.7.7.6</ecNumber>
    </submittedName>
</protein>
<keyword evidence="1" id="KW-0548">Nucleotidyltransferase</keyword>
<organism evidence="1 2">
    <name type="scientific">Odinarchaeota yellowstonii (strain LCB_4)</name>
    <dbReference type="NCBI Taxonomy" id="1841599"/>
    <lineage>
        <taxon>Archaea</taxon>
        <taxon>Promethearchaeati</taxon>
        <taxon>Candidatus Odinarchaeota</taxon>
        <taxon>Candidatus Odinarchaeia</taxon>
        <taxon>Candidatus Odinarchaeales</taxon>
        <taxon>Candidatus Odinarchaeaceae</taxon>
        <taxon>Candidatus Odinarchaeum</taxon>
    </lineage>
</organism>
<proteinExistence type="predicted"/>
<sequence>MASFTAIIKNISPTDNENIIRLEAETDTRDKIFVCELPRKLNTFNKDDRVELTLDYSKPPAGGKADIEMTGKIYSAETLEDSTALFISFSGLLSKFTFPTNYFPPHLKKTIYLAVKKI</sequence>
<dbReference type="AlphaFoldDB" id="A0AAF0D3E9"/>
<keyword evidence="1" id="KW-0804">Transcription</keyword>
<reference evidence="1" key="1">
    <citation type="journal article" date="2017" name="Nature">
        <title>Asgard archaea illuminate the origin of eukaryotic cellular complexity.</title>
        <authorList>
            <person name="Zaremba-Niedzwiedzka K."/>
            <person name="Caceres E.F."/>
            <person name="Saw J.H."/>
            <person name="Backstrom D."/>
            <person name="Juzokaite L."/>
            <person name="Vancaester E."/>
            <person name="Seitz K.W."/>
            <person name="Anantharaman K."/>
            <person name="Starnawski P."/>
            <person name="Kjeldsen K.U."/>
            <person name="Scott M.B."/>
            <person name="Nunoura T."/>
            <person name="Banfield J.F."/>
            <person name="Schramm A."/>
            <person name="Baker B.J."/>
            <person name="Spang A."/>
            <person name="Ettema T.J.G."/>
        </authorList>
    </citation>
    <scope>NUCLEOTIDE SEQUENCE</scope>
    <source>
        <strain evidence="1">LCB_4</strain>
    </source>
</reference>
<gene>
    <name evidence="1" type="ORF">OdinLCB4_003325</name>
</gene>
<dbReference type="InterPro" id="IPR012340">
    <property type="entry name" value="NA-bd_OB-fold"/>
</dbReference>
<dbReference type="Gene3D" id="2.40.50.140">
    <property type="entry name" value="Nucleic acid-binding proteins"/>
    <property type="match status" value="1"/>
</dbReference>
<dbReference type="InterPro" id="IPR031555">
    <property type="entry name" value="RNA_pol_Rpo8"/>
</dbReference>
<evidence type="ECO:0000313" key="1">
    <source>
        <dbReference type="EMBL" id="WEU40951.1"/>
    </source>
</evidence>
<dbReference type="SMR" id="A0AAF0D3E9"/>
<keyword evidence="1" id="KW-0240">DNA-directed RNA polymerase</keyword>
<name>A0AAF0D3E9_ODILC</name>
<dbReference type="GO" id="GO:0003899">
    <property type="term" value="F:DNA-directed RNA polymerase activity"/>
    <property type="evidence" value="ECO:0007669"/>
    <property type="project" value="UniProtKB-EC"/>
</dbReference>
<dbReference type="EMBL" id="CP091871">
    <property type="protein sequence ID" value="WEU40951.1"/>
    <property type="molecule type" value="Genomic_DNA"/>
</dbReference>
<dbReference type="Pfam" id="PF16992">
    <property type="entry name" value="RNA_pol_RpbG"/>
    <property type="match status" value="1"/>
</dbReference>
<dbReference type="Proteomes" id="UP000186851">
    <property type="component" value="Chromosome"/>
</dbReference>
<dbReference type="GO" id="GO:0000428">
    <property type="term" value="C:DNA-directed RNA polymerase complex"/>
    <property type="evidence" value="ECO:0007669"/>
    <property type="project" value="UniProtKB-KW"/>
</dbReference>
<dbReference type="KEGG" id="oyw:OdinLCB4_003325"/>
<dbReference type="EC" id="2.7.7.6" evidence="1"/>
<evidence type="ECO:0000313" key="2">
    <source>
        <dbReference type="Proteomes" id="UP000186851"/>
    </source>
</evidence>